<dbReference type="CDD" id="cd17719">
    <property type="entry name" value="BRCT_Rev1"/>
    <property type="match status" value="1"/>
</dbReference>
<dbReference type="SUPFAM" id="SSF52113">
    <property type="entry name" value="BRCT domain"/>
    <property type="match status" value="1"/>
</dbReference>
<dbReference type="InterPro" id="IPR038401">
    <property type="entry name" value="Rev1_C_sf"/>
</dbReference>
<dbReference type="InterPro" id="IPR001126">
    <property type="entry name" value="UmuC"/>
</dbReference>
<evidence type="ECO:0000256" key="2">
    <source>
        <dbReference type="ARBA" id="ARBA00010945"/>
    </source>
</evidence>
<evidence type="ECO:0000256" key="12">
    <source>
        <dbReference type="ARBA" id="ARBA00023242"/>
    </source>
</evidence>
<accession>A0A1E4TQZ9</accession>
<feature type="region of interest" description="Disordered" evidence="16">
    <location>
        <begin position="265"/>
        <end position="288"/>
    </location>
</feature>
<organism evidence="19 20">
    <name type="scientific">Pachysolen tannophilus NRRL Y-2460</name>
    <dbReference type="NCBI Taxonomy" id="669874"/>
    <lineage>
        <taxon>Eukaryota</taxon>
        <taxon>Fungi</taxon>
        <taxon>Dikarya</taxon>
        <taxon>Ascomycota</taxon>
        <taxon>Saccharomycotina</taxon>
        <taxon>Pichiomycetes</taxon>
        <taxon>Pachysolenaceae</taxon>
        <taxon>Pachysolen</taxon>
    </lineage>
</organism>
<evidence type="ECO:0000259" key="17">
    <source>
        <dbReference type="PROSITE" id="PS50172"/>
    </source>
</evidence>
<dbReference type="Gene3D" id="3.30.70.270">
    <property type="match status" value="1"/>
</dbReference>
<gene>
    <name evidence="19" type="ORF">PACTADRAFT_51038</name>
</gene>
<feature type="region of interest" description="Disordered" evidence="16">
    <location>
        <begin position="31"/>
        <end position="91"/>
    </location>
</feature>
<dbReference type="SMART" id="SM00292">
    <property type="entry name" value="BRCT"/>
    <property type="match status" value="1"/>
</dbReference>
<keyword evidence="8 14" id="KW-0227">DNA damage</keyword>
<evidence type="ECO:0000256" key="14">
    <source>
        <dbReference type="PIRNR" id="PIRNR036573"/>
    </source>
</evidence>
<dbReference type="Gene3D" id="3.40.50.10190">
    <property type="entry name" value="BRCT domain"/>
    <property type="match status" value="1"/>
</dbReference>
<dbReference type="InterPro" id="IPR012112">
    <property type="entry name" value="REV1"/>
</dbReference>
<dbReference type="SUPFAM" id="SSF56672">
    <property type="entry name" value="DNA/RNA polymerases"/>
    <property type="match status" value="1"/>
</dbReference>
<dbReference type="AlphaFoldDB" id="A0A1E4TQZ9"/>
<dbReference type="PANTHER" id="PTHR45990">
    <property type="entry name" value="DNA REPAIR PROTEIN REV1"/>
    <property type="match status" value="1"/>
</dbReference>
<dbReference type="Pfam" id="PF16727">
    <property type="entry name" value="REV1_C"/>
    <property type="match status" value="1"/>
</dbReference>
<feature type="binding site" evidence="15">
    <location>
        <position position="476"/>
    </location>
    <ligand>
        <name>Mg(2+)</name>
        <dbReference type="ChEBI" id="CHEBI:18420"/>
        <label>1</label>
    </ligand>
</feature>
<evidence type="ECO:0000256" key="15">
    <source>
        <dbReference type="PIRSR" id="PIRSR036573-2"/>
    </source>
</evidence>
<feature type="binding site" evidence="15">
    <location>
        <position position="477"/>
    </location>
    <ligand>
        <name>Mg(2+)</name>
        <dbReference type="ChEBI" id="CHEBI:18420"/>
        <label>1</label>
    </ligand>
</feature>
<dbReference type="GO" id="GO:0003887">
    <property type="term" value="F:DNA-directed DNA polymerase activity"/>
    <property type="evidence" value="ECO:0007669"/>
    <property type="project" value="InterPro"/>
</dbReference>
<dbReference type="SUPFAM" id="SSF100879">
    <property type="entry name" value="Lesion bypass DNA polymerase (Y-family), little finger domain"/>
    <property type="match status" value="1"/>
</dbReference>
<feature type="domain" description="UmuC" evidence="18">
    <location>
        <begin position="375"/>
        <end position="568"/>
    </location>
</feature>
<comment type="function">
    <text evidence="13">Deoxycytidyl transferase involved in DNA repair. Transfers a dCMP residue from dCTP to the 3'-end of a DNA primer in a template-dependent reaction. May assist in the first step in the bypass of abasic lesions by the insertion of a nucleotide opposite the lesion. Required for normal induction of mutations by physical and chemical agents. Involved in mitochondrial DNA mutagenesis.</text>
</comment>
<dbReference type="GO" id="GO:0006281">
    <property type="term" value="P:DNA repair"/>
    <property type="evidence" value="ECO:0007669"/>
    <property type="project" value="UniProtKB-KW"/>
</dbReference>
<dbReference type="GO" id="GO:0046872">
    <property type="term" value="F:metal ion binding"/>
    <property type="evidence" value="ECO:0007669"/>
    <property type="project" value="UniProtKB-KW"/>
</dbReference>
<keyword evidence="5 14" id="KW-0808">Transferase</keyword>
<dbReference type="InterPro" id="IPR017961">
    <property type="entry name" value="DNA_pol_Y-fam_little_finger"/>
</dbReference>
<feature type="binding site" evidence="15">
    <location>
        <position position="379"/>
    </location>
    <ligand>
        <name>Mg(2+)</name>
        <dbReference type="ChEBI" id="CHEBI:18420"/>
        <label>1</label>
    </ligand>
</feature>
<feature type="compositionally biased region" description="Basic and acidic residues" evidence="16">
    <location>
        <begin position="765"/>
        <end position="780"/>
    </location>
</feature>
<dbReference type="InterPro" id="IPR043502">
    <property type="entry name" value="DNA/RNA_pol_sf"/>
</dbReference>
<keyword evidence="9 15" id="KW-0460">Magnesium</keyword>
<evidence type="ECO:0000313" key="20">
    <source>
        <dbReference type="Proteomes" id="UP000094236"/>
    </source>
</evidence>
<dbReference type="FunFam" id="3.40.50.10190:FF:000011">
    <property type="entry name" value="DNA repair protein REV1"/>
    <property type="match status" value="1"/>
</dbReference>
<dbReference type="Proteomes" id="UP000094236">
    <property type="component" value="Unassembled WGS sequence"/>
</dbReference>
<evidence type="ECO:0000256" key="7">
    <source>
        <dbReference type="ARBA" id="ARBA00022723"/>
    </source>
</evidence>
<sequence length="1133" mass="129445">MNFDNNSSSFITSLGDDELIEFINKLSQEKKSKRGFKSQDDNLQERDHDHLEVETDVDTELDDHEELDVNKIFPPSSPLKAPSSVPIHQDKNNNISVVGEKEEEEEEEAGLKPQDGIELEFGDYATYFKEKQKKQQEADYNYKEWDANRRRKQYKEQIDYPQIFVNCIIHVTGRTEPDITQLHKLIVLHGGKFLHYLGAKGNATHIIAGKLTPRKKLEFAKYKVLKPEWITESVSCGKLLPWMDYTLIDNDYGQTKLNFNRKAQTLEKSDNAGEKTSNDDDDDDDEFGLAAASPEETDLTQDPMVIENNDNQQQIDAKNPDFLQIFFAKSRLHHLSTWKSDLREEFFQKALAKLRERKSNIVSSAFKKSSSSKIIFHIDFDCFFATVSALNQPNIDPSKQPICVTHGGGNADIASCNYVARKSGVKNGMWFNSAKKLCPNLIPLGYKFDEYDRISKIFYKNLLDLELDSVLPVSVDEALLDVTSLCTGGDDDDETIIEQSERAMQLAKKIKKTIFEETDCSVSIGIGRNVLLAKLALRRAKPDGIFQVSDPIHDFLENIPVKDLPGVGYNIAQKLAKEFGENSDFSIGSLKQIEKQKLINMFGIKTGTRLYDYARGIDKTNIDISSNPQDFQRKSVSIDINWGIRFDNIQQVDMFLVSCAKEMNTRLAKINKSGSQIMLKLARRAPNAPIEPTKYLGMGDCVFCSKSARFGIATREIGLISTESKSLFRILNVPPTELRGVSIQITNLVDDSATSSQMKLQFKKAEKTPFTTTRKEKDQVTDNVSSPEIQKISSTSSQYDVPNDVHSSLLKELPADIRQKVENQRQKTKPKISNNNSSLNFNNNNNHINSHEIDWEVFKELPLDIQNELKIELKRREIPILGKPDTPTKRDYRTSPSKFHLQQIFPESPGEKAKVVRVLSPSPRKKRKIIAADSAASGSIGNNTTKIKPPPLNFEELNVDKGFLDELPASVRNEIIADFQYQQELKFKRQKFQETEEEFRKIQKKLQQPRSIRITSELYTQLLGTRTKPPPRFQFTSSFTKIKELIITWIRSTINVGPHEDDFNKLMEFIVELISTKNFTKSINILKIILVNVQIEKKNCDNYKGFQEWESRAQMLKEFITTEFEKHNIIYEL</sequence>
<dbReference type="Gene3D" id="6.10.250.1630">
    <property type="match status" value="1"/>
</dbReference>
<dbReference type="Gene3D" id="6.10.250.1490">
    <property type="match status" value="1"/>
</dbReference>
<dbReference type="Pfam" id="PF16589">
    <property type="entry name" value="BRCT_2"/>
    <property type="match status" value="1"/>
</dbReference>
<dbReference type="Gene3D" id="3.30.1490.100">
    <property type="entry name" value="DNA polymerase, Y-family, little finger domain"/>
    <property type="match status" value="1"/>
</dbReference>
<evidence type="ECO:0000313" key="19">
    <source>
        <dbReference type="EMBL" id="ODV94154.1"/>
    </source>
</evidence>
<dbReference type="InterPro" id="IPR043128">
    <property type="entry name" value="Rev_trsase/Diguanyl_cyclase"/>
</dbReference>
<dbReference type="GO" id="GO:0005634">
    <property type="term" value="C:nucleus"/>
    <property type="evidence" value="ECO:0007669"/>
    <property type="project" value="UniProtKB-SubCell"/>
</dbReference>
<comment type="cofactor">
    <cofactor evidence="15">
        <name>Mg(2+)</name>
        <dbReference type="ChEBI" id="CHEBI:18420"/>
    </cofactor>
    <text evidence="15">Binds 2 magnesium ions.</text>
</comment>
<keyword evidence="12 14" id="KW-0539">Nucleus</keyword>
<dbReference type="InterPro" id="IPR036420">
    <property type="entry name" value="BRCT_dom_sf"/>
</dbReference>
<evidence type="ECO:0000259" key="18">
    <source>
        <dbReference type="PROSITE" id="PS50173"/>
    </source>
</evidence>
<feature type="domain" description="BRCT" evidence="17">
    <location>
        <begin position="159"/>
        <end position="247"/>
    </location>
</feature>
<evidence type="ECO:0000256" key="4">
    <source>
        <dbReference type="ARBA" id="ARBA00022634"/>
    </source>
</evidence>
<dbReference type="GO" id="GO:0042276">
    <property type="term" value="P:error-prone translesion synthesis"/>
    <property type="evidence" value="ECO:0007669"/>
    <property type="project" value="InterPro"/>
</dbReference>
<feature type="region of interest" description="Disordered" evidence="16">
    <location>
        <begin position="822"/>
        <end position="841"/>
    </location>
</feature>
<keyword evidence="4 14" id="KW-0237">DNA synthesis</keyword>
<evidence type="ECO:0000256" key="16">
    <source>
        <dbReference type="SAM" id="MobiDB-lite"/>
    </source>
</evidence>
<feature type="compositionally biased region" description="Basic and acidic residues" evidence="16">
    <location>
        <begin position="37"/>
        <end position="53"/>
    </location>
</feature>
<evidence type="ECO:0000256" key="6">
    <source>
        <dbReference type="ARBA" id="ARBA00022695"/>
    </source>
</evidence>
<evidence type="ECO:0000256" key="1">
    <source>
        <dbReference type="ARBA" id="ARBA00004123"/>
    </source>
</evidence>
<comment type="subcellular location">
    <subcellularLocation>
        <location evidence="1 14">Nucleus</location>
    </subcellularLocation>
</comment>
<dbReference type="Pfam" id="PF11799">
    <property type="entry name" value="IMS_C"/>
    <property type="match status" value="1"/>
</dbReference>
<dbReference type="PROSITE" id="PS50172">
    <property type="entry name" value="BRCT"/>
    <property type="match status" value="1"/>
</dbReference>
<dbReference type="Gene3D" id="1.10.150.20">
    <property type="entry name" value="5' to 3' exonuclease, C-terminal subdomain"/>
    <property type="match status" value="1"/>
</dbReference>
<name>A0A1E4TQZ9_PACTA</name>
<dbReference type="InterPro" id="IPR025527">
    <property type="entry name" value="HUWE1/Rev1_UBM"/>
</dbReference>
<dbReference type="InterPro" id="IPR001357">
    <property type="entry name" value="BRCT_dom"/>
</dbReference>
<dbReference type="PIRSF" id="PIRSF036573">
    <property type="entry name" value="REV1"/>
    <property type="match status" value="1"/>
</dbReference>
<dbReference type="Pfam" id="PF00817">
    <property type="entry name" value="IMS"/>
    <property type="match status" value="1"/>
</dbReference>
<keyword evidence="7 15" id="KW-0479">Metal-binding</keyword>
<dbReference type="InterPro" id="IPR031991">
    <property type="entry name" value="Rev1_C"/>
</dbReference>
<dbReference type="GO" id="GO:0017125">
    <property type="term" value="F:deoxycytidyl transferase activity"/>
    <property type="evidence" value="ECO:0007669"/>
    <property type="project" value="TreeGrafter"/>
</dbReference>
<dbReference type="OrthoDB" id="427711at2759"/>
<evidence type="ECO:0000256" key="8">
    <source>
        <dbReference type="ARBA" id="ARBA00022763"/>
    </source>
</evidence>
<dbReference type="GO" id="GO:0003684">
    <property type="term" value="F:damaged DNA binding"/>
    <property type="evidence" value="ECO:0007669"/>
    <property type="project" value="UniProtKB-UniRule"/>
</dbReference>
<evidence type="ECO:0000256" key="10">
    <source>
        <dbReference type="ARBA" id="ARBA00023125"/>
    </source>
</evidence>
<dbReference type="Gene3D" id="3.40.1170.60">
    <property type="match status" value="1"/>
</dbReference>
<evidence type="ECO:0000256" key="11">
    <source>
        <dbReference type="ARBA" id="ARBA00023204"/>
    </source>
</evidence>
<dbReference type="FunFam" id="3.30.1490.100:FF:000001">
    <property type="entry name" value="DNA repair protein REV1"/>
    <property type="match status" value="1"/>
</dbReference>
<keyword evidence="6 14" id="KW-0548">Nucleotidyltransferase</keyword>
<feature type="compositionally biased region" description="Polar residues" evidence="16">
    <location>
        <begin position="781"/>
        <end position="800"/>
    </location>
</feature>
<keyword evidence="11 14" id="KW-0234">DNA repair</keyword>
<dbReference type="STRING" id="669874.A0A1E4TQZ9"/>
<reference evidence="20" key="1">
    <citation type="submission" date="2016-05" db="EMBL/GenBank/DDBJ databases">
        <title>Comparative genomics of biotechnologically important yeasts.</title>
        <authorList>
            <consortium name="DOE Joint Genome Institute"/>
            <person name="Riley R."/>
            <person name="Haridas S."/>
            <person name="Wolfe K.H."/>
            <person name="Lopes M.R."/>
            <person name="Hittinger C.T."/>
            <person name="Goker M."/>
            <person name="Salamov A."/>
            <person name="Wisecaver J."/>
            <person name="Long T.M."/>
            <person name="Aerts A.L."/>
            <person name="Barry K."/>
            <person name="Choi C."/>
            <person name="Clum A."/>
            <person name="Coughlan A.Y."/>
            <person name="Deshpande S."/>
            <person name="Douglass A.P."/>
            <person name="Hanson S.J."/>
            <person name="Klenk H.-P."/>
            <person name="Labutti K."/>
            <person name="Lapidus A."/>
            <person name="Lindquist E."/>
            <person name="Lipzen A."/>
            <person name="Meier-Kolthoff J.P."/>
            <person name="Ohm R.A."/>
            <person name="Otillar R.P."/>
            <person name="Pangilinan J."/>
            <person name="Peng Y."/>
            <person name="Rokas A."/>
            <person name="Rosa C.A."/>
            <person name="Scheuner C."/>
            <person name="Sibirny A.A."/>
            <person name="Slot J.C."/>
            <person name="Stielow J.B."/>
            <person name="Sun H."/>
            <person name="Kurtzman C.P."/>
            <person name="Blackwell M."/>
            <person name="Grigoriev I.V."/>
            <person name="Jeffries T.W."/>
        </authorList>
    </citation>
    <scope>NUCLEOTIDE SEQUENCE [LARGE SCALE GENOMIC DNA]</scope>
    <source>
        <strain evidence="20">NRRL Y-2460</strain>
    </source>
</reference>
<feature type="compositionally biased region" description="Basic and acidic residues" evidence="16">
    <location>
        <begin position="265"/>
        <end position="278"/>
    </location>
</feature>
<evidence type="ECO:0000256" key="9">
    <source>
        <dbReference type="ARBA" id="ARBA00022842"/>
    </source>
</evidence>
<dbReference type="PANTHER" id="PTHR45990:SF1">
    <property type="entry name" value="DNA REPAIR PROTEIN REV1"/>
    <property type="match status" value="1"/>
</dbReference>
<dbReference type="PROSITE" id="PS50173">
    <property type="entry name" value="UMUC"/>
    <property type="match status" value="1"/>
</dbReference>
<evidence type="ECO:0000256" key="13">
    <source>
        <dbReference type="ARBA" id="ARBA00058985"/>
    </source>
</evidence>
<evidence type="ECO:0000256" key="5">
    <source>
        <dbReference type="ARBA" id="ARBA00022679"/>
    </source>
</evidence>
<dbReference type="EMBL" id="KV454016">
    <property type="protein sequence ID" value="ODV94154.1"/>
    <property type="molecule type" value="Genomic_DNA"/>
</dbReference>
<dbReference type="Pfam" id="PF21999">
    <property type="entry name" value="IMS_HHH_1"/>
    <property type="match status" value="1"/>
</dbReference>
<protein>
    <recommendedName>
        <fullName evidence="3 14">DNA repair protein REV1</fullName>
        <ecNumber evidence="14">2.7.7.-</ecNumber>
    </recommendedName>
</protein>
<dbReference type="EC" id="2.7.7.-" evidence="14"/>
<dbReference type="InterPro" id="IPR053848">
    <property type="entry name" value="IMS_HHH_1"/>
</dbReference>
<dbReference type="GO" id="GO:0070987">
    <property type="term" value="P:error-free translesion synthesis"/>
    <property type="evidence" value="ECO:0007669"/>
    <property type="project" value="UniProtKB-ARBA"/>
</dbReference>
<proteinExistence type="inferred from homology"/>
<comment type="similarity">
    <text evidence="2 14">Belongs to the DNA polymerase type-Y family.</text>
</comment>
<dbReference type="InterPro" id="IPR036775">
    <property type="entry name" value="DNA_pol_Y-fam_lit_finger_sf"/>
</dbReference>
<feature type="region of interest" description="Disordered" evidence="16">
    <location>
        <begin position="765"/>
        <end position="803"/>
    </location>
</feature>
<evidence type="ECO:0000256" key="3">
    <source>
        <dbReference type="ARBA" id="ARBA00020399"/>
    </source>
</evidence>
<dbReference type="Pfam" id="PF14377">
    <property type="entry name" value="UBM"/>
    <property type="match status" value="3"/>
</dbReference>
<feature type="compositionally biased region" description="Acidic residues" evidence="16">
    <location>
        <begin position="54"/>
        <end position="66"/>
    </location>
</feature>
<dbReference type="Gene3D" id="1.20.58.1280">
    <property type="entry name" value="DNA repair protein Rev1, C-terminal domain"/>
    <property type="match status" value="1"/>
</dbReference>
<keyword evidence="20" id="KW-1185">Reference proteome</keyword>
<keyword evidence="10 14" id="KW-0238">DNA-binding</keyword>